<evidence type="ECO:0008006" key="4">
    <source>
        <dbReference type="Google" id="ProtNLM"/>
    </source>
</evidence>
<feature type="signal peptide" evidence="1">
    <location>
        <begin position="1"/>
        <end position="31"/>
    </location>
</feature>
<keyword evidence="3" id="KW-1185">Reference proteome</keyword>
<dbReference type="Proteomes" id="UP001224890">
    <property type="component" value="Unassembled WGS sequence"/>
</dbReference>
<reference evidence="2" key="1">
    <citation type="submission" date="2021-06" db="EMBL/GenBank/DDBJ databases">
        <title>Comparative genomics, transcriptomics and evolutionary studies reveal genomic signatures of adaptation to plant cell wall in hemibiotrophic fungi.</title>
        <authorList>
            <consortium name="DOE Joint Genome Institute"/>
            <person name="Baroncelli R."/>
            <person name="Diaz J.F."/>
            <person name="Benocci T."/>
            <person name="Peng M."/>
            <person name="Battaglia E."/>
            <person name="Haridas S."/>
            <person name="Andreopoulos W."/>
            <person name="Labutti K."/>
            <person name="Pangilinan J."/>
            <person name="Floch G.L."/>
            <person name="Makela M.R."/>
            <person name="Henrissat B."/>
            <person name="Grigoriev I.V."/>
            <person name="Crouch J.A."/>
            <person name="De Vries R.P."/>
            <person name="Sukno S.A."/>
            <person name="Thon M.R."/>
        </authorList>
    </citation>
    <scope>NUCLEOTIDE SEQUENCE</scope>
    <source>
        <strain evidence="2">CBS 193.32</strain>
    </source>
</reference>
<dbReference type="GeneID" id="85451506"/>
<organism evidence="2 3">
    <name type="scientific">Colletotrichum godetiae</name>
    <dbReference type="NCBI Taxonomy" id="1209918"/>
    <lineage>
        <taxon>Eukaryota</taxon>
        <taxon>Fungi</taxon>
        <taxon>Dikarya</taxon>
        <taxon>Ascomycota</taxon>
        <taxon>Pezizomycotina</taxon>
        <taxon>Sordariomycetes</taxon>
        <taxon>Hypocreomycetidae</taxon>
        <taxon>Glomerellales</taxon>
        <taxon>Glomerellaceae</taxon>
        <taxon>Colletotrichum</taxon>
        <taxon>Colletotrichum acutatum species complex</taxon>
    </lineage>
</organism>
<evidence type="ECO:0000256" key="1">
    <source>
        <dbReference type="SAM" id="SignalP"/>
    </source>
</evidence>
<keyword evidence="1" id="KW-0732">Signal</keyword>
<feature type="chain" id="PRO_5042514061" description="Secreted protein" evidence="1">
    <location>
        <begin position="32"/>
        <end position="92"/>
    </location>
</feature>
<evidence type="ECO:0000313" key="3">
    <source>
        <dbReference type="Proteomes" id="UP001224890"/>
    </source>
</evidence>
<comment type="caution">
    <text evidence="2">The sequence shown here is derived from an EMBL/GenBank/DDBJ whole genome shotgun (WGS) entry which is preliminary data.</text>
</comment>
<proteinExistence type="predicted"/>
<name>A0AAJ0AWQ2_9PEZI</name>
<gene>
    <name evidence="2" type="ORF">BDP55DRAFT_348664</name>
</gene>
<dbReference type="RefSeq" id="XP_060434101.1">
    <property type="nucleotide sequence ID" value="XM_060566980.1"/>
</dbReference>
<dbReference type="AlphaFoldDB" id="A0AAJ0AWQ2"/>
<accession>A0AAJ0AWQ2</accession>
<protein>
    <recommendedName>
        <fullName evidence="4">Secreted protein</fullName>
    </recommendedName>
</protein>
<evidence type="ECO:0000313" key="2">
    <source>
        <dbReference type="EMBL" id="KAK1690406.1"/>
    </source>
</evidence>
<sequence length="92" mass="9772">MAVLGKFQMGDVWPCLVVGLWFLSPSQPRHAARIGWVPLLGVRPQRGVTLGRALGVVAFDDNTGLDSAENHAVNTCHVGYCSCTRAGLQAPG</sequence>
<dbReference type="EMBL" id="JAHMHR010000006">
    <property type="protein sequence ID" value="KAK1690406.1"/>
    <property type="molecule type" value="Genomic_DNA"/>
</dbReference>